<dbReference type="InterPro" id="IPR036047">
    <property type="entry name" value="F-box-like_dom_sf"/>
</dbReference>
<proteinExistence type="predicted"/>
<organism evidence="2 3">
    <name type="scientific">Eragrostis curvula</name>
    <name type="common">weeping love grass</name>
    <dbReference type="NCBI Taxonomy" id="38414"/>
    <lineage>
        <taxon>Eukaryota</taxon>
        <taxon>Viridiplantae</taxon>
        <taxon>Streptophyta</taxon>
        <taxon>Embryophyta</taxon>
        <taxon>Tracheophyta</taxon>
        <taxon>Spermatophyta</taxon>
        <taxon>Magnoliopsida</taxon>
        <taxon>Liliopsida</taxon>
        <taxon>Poales</taxon>
        <taxon>Poaceae</taxon>
        <taxon>PACMAD clade</taxon>
        <taxon>Chloridoideae</taxon>
        <taxon>Eragrostideae</taxon>
        <taxon>Eragrostidinae</taxon>
        <taxon>Eragrostis</taxon>
    </lineage>
</organism>
<reference evidence="2 3" key="1">
    <citation type="journal article" date="2019" name="Sci. Rep.">
        <title>A high-quality genome of Eragrostis curvula grass provides insights into Poaceae evolution and supports new strategies to enhance forage quality.</title>
        <authorList>
            <person name="Carballo J."/>
            <person name="Santos B.A.C.M."/>
            <person name="Zappacosta D."/>
            <person name="Garbus I."/>
            <person name="Selva J.P."/>
            <person name="Gallo C.A."/>
            <person name="Diaz A."/>
            <person name="Albertini E."/>
            <person name="Caccamo M."/>
            <person name="Echenique V."/>
        </authorList>
    </citation>
    <scope>NUCLEOTIDE SEQUENCE [LARGE SCALE GENOMIC DNA]</scope>
    <source>
        <strain evidence="3">cv. Victoria</strain>
        <tissue evidence="2">Leaf</tissue>
    </source>
</reference>
<feature type="domain" description="F-box" evidence="1">
    <location>
        <begin position="4"/>
        <end position="45"/>
    </location>
</feature>
<feature type="non-terminal residue" evidence="2">
    <location>
        <position position="1"/>
    </location>
</feature>
<dbReference type="EMBL" id="RWGY01000002">
    <property type="protein sequence ID" value="TVU49119.1"/>
    <property type="molecule type" value="Genomic_DNA"/>
</dbReference>
<evidence type="ECO:0000313" key="2">
    <source>
        <dbReference type="EMBL" id="TVU49119.1"/>
    </source>
</evidence>
<dbReference type="PANTHER" id="PTHR31264">
    <property type="entry name" value="OS07G0554500 PROTEIN-RELATED"/>
    <property type="match status" value="1"/>
</dbReference>
<comment type="caution">
    <text evidence="2">The sequence shown here is derived from an EMBL/GenBank/DDBJ whole genome shotgun (WGS) entry which is preliminary data.</text>
</comment>
<dbReference type="Pfam" id="PF12937">
    <property type="entry name" value="F-box-like"/>
    <property type="match status" value="1"/>
</dbReference>
<dbReference type="AlphaFoldDB" id="A0A5J9WLL6"/>
<name>A0A5J9WLL6_9POAL</name>
<dbReference type="SUPFAM" id="SSF81383">
    <property type="entry name" value="F-box domain"/>
    <property type="match status" value="1"/>
</dbReference>
<dbReference type="OrthoDB" id="685466at2759"/>
<sequence length="159" mass="17337">MAAAIPDHLLEDIYLRLDDAADIIRAAAACASFRRIISDKAFRRRFRSLHPPPILGFFDSPASPNGGFHPVQPPRRVSPAARALAAAADFTFSFLAGDSVNWRVRDVRVLLARPNAANWDAFDAFLVCDPLHRRYLRVPAIPGDLLPVTDLAGGDAPAV</sequence>
<dbReference type="Gramene" id="TVU49119">
    <property type="protein sequence ID" value="TVU49119"/>
    <property type="gene ID" value="EJB05_00411"/>
</dbReference>
<gene>
    <name evidence="2" type="ORF">EJB05_00411</name>
</gene>
<keyword evidence="3" id="KW-1185">Reference proteome</keyword>
<dbReference type="InterPro" id="IPR001810">
    <property type="entry name" value="F-box_dom"/>
</dbReference>
<accession>A0A5J9WLL6</accession>
<evidence type="ECO:0000259" key="1">
    <source>
        <dbReference type="Pfam" id="PF12937"/>
    </source>
</evidence>
<protein>
    <recommendedName>
        <fullName evidence="1">F-box domain-containing protein</fullName>
    </recommendedName>
</protein>
<dbReference type="Proteomes" id="UP000324897">
    <property type="component" value="Chromosome 6"/>
</dbReference>
<evidence type="ECO:0000313" key="3">
    <source>
        <dbReference type="Proteomes" id="UP000324897"/>
    </source>
</evidence>